<dbReference type="InterPro" id="IPR029191">
    <property type="entry name" value="Uds1"/>
</dbReference>
<accession>A0ABR2WQW9</accession>
<reference evidence="4 5" key="1">
    <citation type="submission" date="2023-04" db="EMBL/GenBank/DDBJ databases">
        <title>Genome of Basidiobolus ranarum AG-B5.</title>
        <authorList>
            <person name="Stajich J.E."/>
            <person name="Carter-House D."/>
            <person name="Gryganskyi A."/>
        </authorList>
    </citation>
    <scope>NUCLEOTIDE SEQUENCE [LARGE SCALE GENOMIC DNA]</scope>
    <source>
        <strain evidence="4 5">AG-B5</strain>
    </source>
</reference>
<organism evidence="4 5">
    <name type="scientific">Basidiobolus ranarum</name>
    <dbReference type="NCBI Taxonomy" id="34480"/>
    <lineage>
        <taxon>Eukaryota</taxon>
        <taxon>Fungi</taxon>
        <taxon>Fungi incertae sedis</taxon>
        <taxon>Zoopagomycota</taxon>
        <taxon>Entomophthoromycotina</taxon>
        <taxon>Basidiobolomycetes</taxon>
        <taxon>Basidiobolales</taxon>
        <taxon>Basidiobolaceae</taxon>
        <taxon>Basidiobolus</taxon>
    </lineage>
</organism>
<dbReference type="Proteomes" id="UP001479436">
    <property type="component" value="Unassembled WGS sequence"/>
</dbReference>
<keyword evidence="5" id="KW-1185">Reference proteome</keyword>
<evidence type="ECO:0000256" key="1">
    <source>
        <dbReference type="SAM" id="Coils"/>
    </source>
</evidence>
<sequence>MRTSNTAKTQGNFSNSSQYESLQQGFQSSSLGLSLNYNEEDSATSVFLDKLDMKLEHKSKKERISGLTNINTTPVVSPIPTSTQNPSLGVKIEKSMEIETSRVSSFWNLVKPTEYGLSNDLDLLTSIAIQTCEEAAEFELLKMEELEKVKETIREIQQKIASLSDEYIREKQIREGMLSMISMFAFNATGMTNATKEFELTDARLEMTSTEILTLTKRLSRFQEKLWKHTAAAILLRVNQLESKLSVKKLDSKENDRESGSKLLLDALEAHVLLLEKSLEILKIEYLESQAELDQAWNMTEKTELENRDMKLQLRQIEEALTEITREQDRESINRWSDLLKGEKLVDDTDSGVMMTYNGETSPTESEFDSISLPVVAMTFSERLELLHTDQKVYISYISNLEDQMAALKEEKTSPPLKSLKNMVFRQWVNDRKPNELMENEEFPVHSIEPSSNNVPYYQEPTLRPPSYYPGINITDRVQNSPKLSIDLAAKSKLNLLIEENEFLRTSISELKERENLWIREELLDLSGDLLASVNLLEKQTAEIEKELLIEASYEYLMGSKSDTQEDLEIDSGIESGCDSGTSSPKTPMPGPLPNYESYFEVTPPLGLLNLTFDETKLVDLDHNCTLLSSIFP</sequence>
<gene>
    <name evidence="4" type="ORF">K7432_009039</name>
</gene>
<name>A0ABR2WQW9_9FUNG</name>
<evidence type="ECO:0000313" key="4">
    <source>
        <dbReference type="EMBL" id="KAK9763900.1"/>
    </source>
</evidence>
<evidence type="ECO:0000313" key="5">
    <source>
        <dbReference type="Proteomes" id="UP001479436"/>
    </source>
</evidence>
<protein>
    <recommendedName>
        <fullName evidence="3">Up-regulated during septation protein 1 domain-containing protein</fullName>
    </recommendedName>
</protein>
<keyword evidence="1" id="KW-0175">Coiled coil</keyword>
<dbReference type="EMBL" id="JASJQH010000534">
    <property type="protein sequence ID" value="KAK9763900.1"/>
    <property type="molecule type" value="Genomic_DNA"/>
</dbReference>
<dbReference type="Pfam" id="PF15456">
    <property type="entry name" value="Uds1"/>
    <property type="match status" value="1"/>
</dbReference>
<evidence type="ECO:0000259" key="3">
    <source>
        <dbReference type="Pfam" id="PF15456"/>
    </source>
</evidence>
<proteinExistence type="predicted"/>
<feature type="coiled-coil region" evidence="1">
    <location>
        <begin position="265"/>
        <end position="330"/>
    </location>
</feature>
<feature type="domain" description="Up-regulated during septation protein 1" evidence="3">
    <location>
        <begin position="130"/>
        <end position="235"/>
    </location>
</feature>
<feature type="region of interest" description="Disordered" evidence="2">
    <location>
        <begin position="572"/>
        <end position="594"/>
    </location>
</feature>
<evidence type="ECO:0000256" key="2">
    <source>
        <dbReference type="SAM" id="MobiDB-lite"/>
    </source>
</evidence>
<comment type="caution">
    <text evidence="4">The sequence shown here is derived from an EMBL/GenBank/DDBJ whole genome shotgun (WGS) entry which is preliminary data.</text>
</comment>
<feature type="coiled-coil region" evidence="1">
    <location>
        <begin position="129"/>
        <end position="173"/>
    </location>
</feature>